<keyword evidence="3 7" id="KW-0378">Hydrolase</keyword>
<dbReference type="PANTHER" id="PTHR11717:SF7">
    <property type="entry name" value="LOW MOLECULAR WEIGHT PHOSPHOTYROSINE PROTEIN PHOSPHATASE"/>
    <property type="match status" value="1"/>
</dbReference>
<keyword evidence="4" id="KW-0904">Protein phosphatase</keyword>
<dbReference type="Gene3D" id="3.40.50.2300">
    <property type="match status" value="1"/>
</dbReference>
<dbReference type="SMART" id="SM00226">
    <property type="entry name" value="LMWPc"/>
    <property type="match status" value="1"/>
</dbReference>
<evidence type="ECO:0000256" key="2">
    <source>
        <dbReference type="ARBA" id="ARBA00013064"/>
    </source>
</evidence>
<dbReference type="HOGENOM" id="CLU_1123914_0_0_5"/>
<dbReference type="EMBL" id="CP003563">
    <property type="protein sequence ID" value="AFL54253.1"/>
    <property type="molecule type" value="Genomic_DNA"/>
</dbReference>
<dbReference type="STRING" id="1185652.USDA257_c57420"/>
<dbReference type="CDD" id="cd16343">
    <property type="entry name" value="LMWPTP"/>
    <property type="match status" value="1"/>
</dbReference>
<evidence type="ECO:0000256" key="1">
    <source>
        <dbReference type="ARBA" id="ARBA00011063"/>
    </source>
</evidence>
<dbReference type="SUPFAM" id="SSF52788">
    <property type="entry name" value="Phosphotyrosine protein phosphatases I"/>
    <property type="match status" value="1"/>
</dbReference>
<gene>
    <name evidence="7" type="primary">yfkJ</name>
    <name evidence="7" type="ORF">USDA257_c57420</name>
</gene>
<dbReference type="InterPro" id="IPR017867">
    <property type="entry name" value="Tyr_phospatase_low_mol_wt"/>
</dbReference>
<evidence type="ECO:0000259" key="6">
    <source>
        <dbReference type="SMART" id="SM00226"/>
    </source>
</evidence>
<reference evidence="7 8" key="1">
    <citation type="journal article" date="2012" name="J. Bacteriol.">
        <title>Complete genome sequence of the broad-host-range strain Sinorhizobium fredii USDA257.</title>
        <authorList>
            <person name="Schuldes J."/>
            <person name="Rodriguez Orbegoso M."/>
            <person name="Schmeisser C."/>
            <person name="Krishnan H.B."/>
            <person name="Daniel R."/>
            <person name="Streit W.R."/>
        </authorList>
    </citation>
    <scope>NUCLEOTIDE SEQUENCE [LARGE SCALE GENOMIC DNA]</scope>
    <source>
        <strain evidence="7 8">USDA 257</strain>
    </source>
</reference>
<dbReference type="eggNOG" id="COG0394">
    <property type="taxonomic scope" value="Bacteria"/>
</dbReference>
<evidence type="ECO:0000313" key="7">
    <source>
        <dbReference type="EMBL" id="AFL54253.1"/>
    </source>
</evidence>
<dbReference type="KEGG" id="sfd:USDA257_c57420"/>
<dbReference type="PANTHER" id="PTHR11717">
    <property type="entry name" value="LOW MOLECULAR WEIGHT PROTEIN TYROSINE PHOSPHATASE"/>
    <property type="match status" value="1"/>
</dbReference>
<dbReference type="Proteomes" id="UP000006180">
    <property type="component" value="Chromosome"/>
</dbReference>
<feature type="active site" description="Nucleophile" evidence="5">
    <location>
        <position position="100"/>
    </location>
</feature>
<dbReference type="EC" id="3.1.3.48" evidence="2"/>
<dbReference type="PRINTS" id="PR00719">
    <property type="entry name" value="LMWPTPASE"/>
</dbReference>
<comment type="similarity">
    <text evidence="1">Belongs to the low molecular weight phosphotyrosine protein phosphatase family.</text>
</comment>
<dbReference type="PATRIC" id="fig|1185652.3.peg.5961"/>
<evidence type="ECO:0000256" key="3">
    <source>
        <dbReference type="ARBA" id="ARBA00022801"/>
    </source>
</evidence>
<dbReference type="InterPro" id="IPR023485">
    <property type="entry name" value="Ptyr_pPase"/>
</dbReference>
<evidence type="ECO:0000313" key="8">
    <source>
        <dbReference type="Proteomes" id="UP000006180"/>
    </source>
</evidence>
<organism evidence="7 8">
    <name type="scientific">Sinorhizobium fredii (strain USDA 257)</name>
    <dbReference type="NCBI Taxonomy" id="1185652"/>
    <lineage>
        <taxon>Bacteria</taxon>
        <taxon>Pseudomonadati</taxon>
        <taxon>Pseudomonadota</taxon>
        <taxon>Alphaproteobacteria</taxon>
        <taxon>Hyphomicrobiales</taxon>
        <taxon>Rhizobiaceae</taxon>
        <taxon>Sinorhizobium/Ensifer group</taxon>
        <taxon>Sinorhizobium</taxon>
    </lineage>
</organism>
<evidence type="ECO:0000256" key="4">
    <source>
        <dbReference type="ARBA" id="ARBA00022912"/>
    </source>
</evidence>
<dbReference type="GO" id="GO:0004725">
    <property type="term" value="F:protein tyrosine phosphatase activity"/>
    <property type="evidence" value="ECO:0007669"/>
    <property type="project" value="UniProtKB-EC"/>
</dbReference>
<accession>I3XEE7</accession>
<sequence>MKLKASAKFRNRNAFQIEAPSSARTQPSILCRCSAMASASSFSGLMRFSPWPIRSNHAAWAHGSANCMRIPKACGGSGMRHAYSKYPMDIMKPVRILFVCLGNICQSPLAEGVMRALARRAGYGEAVSVDSAGLGAWHIGHLPDRRSIEAAKAHGIDITDLRGRQIATVDLADFDLILGMDRRNVAELQRLASLETMHKVHLFMKFAAGRNDDVPDPYYETADAFEALYQTLEAGCSSLLAKLVRPS</sequence>
<evidence type="ECO:0000256" key="5">
    <source>
        <dbReference type="PIRSR" id="PIRSR617867-1"/>
    </source>
</evidence>
<feature type="active site" description="Proton donor" evidence="5">
    <location>
        <position position="216"/>
    </location>
</feature>
<name>I3XEE7_SINF2</name>
<dbReference type="AlphaFoldDB" id="I3XEE7"/>
<proteinExistence type="inferred from homology"/>
<feature type="domain" description="Phosphotyrosine protein phosphatase I" evidence="6">
    <location>
        <begin position="94"/>
        <end position="242"/>
    </location>
</feature>
<dbReference type="InterPro" id="IPR050438">
    <property type="entry name" value="LMW_PTPase"/>
</dbReference>
<protein>
    <recommendedName>
        <fullName evidence="2">protein-tyrosine-phosphatase</fullName>
        <ecNumber evidence="2">3.1.3.48</ecNumber>
    </recommendedName>
</protein>
<dbReference type="Pfam" id="PF01451">
    <property type="entry name" value="LMWPc"/>
    <property type="match status" value="1"/>
</dbReference>
<dbReference type="InterPro" id="IPR036196">
    <property type="entry name" value="Ptyr_pPase_sf"/>
</dbReference>